<proteinExistence type="predicted"/>
<dbReference type="Proteomes" id="UP001356427">
    <property type="component" value="Unassembled WGS sequence"/>
</dbReference>
<evidence type="ECO:0000256" key="1">
    <source>
        <dbReference type="SAM" id="MobiDB-lite"/>
    </source>
</evidence>
<gene>
    <name evidence="2" type="ORF">J4Q44_G00388060</name>
</gene>
<organism evidence="2 3">
    <name type="scientific">Coregonus suidteri</name>
    <dbReference type="NCBI Taxonomy" id="861788"/>
    <lineage>
        <taxon>Eukaryota</taxon>
        <taxon>Metazoa</taxon>
        <taxon>Chordata</taxon>
        <taxon>Craniata</taxon>
        <taxon>Vertebrata</taxon>
        <taxon>Euteleostomi</taxon>
        <taxon>Actinopterygii</taxon>
        <taxon>Neopterygii</taxon>
        <taxon>Teleostei</taxon>
        <taxon>Protacanthopterygii</taxon>
        <taxon>Salmoniformes</taxon>
        <taxon>Salmonidae</taxon>
        <taxon>Coregoninae</taxon>
        <taxon>Coregonus</taxon>
    </lineage>
</organism>
<sequence length="119" mass="13487">ADTQVPLCPISPQIKRERGRERNRGSVCVCLRHGLVCVWTWSSLREPTRPLHQEVEVGSTINRIRSAWRRSSHHPPLTCSYRRMRTIRMSPSPLPSPTNPARWTSPASTPSPSTATLPR</sequence>
<reference evidence="2 3" key="1">
    <citation type="submission" date="2021-04" db="EMBL/GenBank/DDBJ databases">
        <authorList>
            <person name="De Guttry C."/>
            <person name="Zahm M."/>
            <person name="Klopp C."/>
            <person name="Cabau C."/>
            <person name="Louis A."/>
            <person name="Berthelot C."/>
            <person name="Parey E."/>
            <person name="Roest Crollius H."/>
            <person name="Montfort J."/>
            <person name="Robinson-Rechavi M."/>
            <person name="Bucao C."/>
            <person name="Bouchez O."/>
            <person name="Gislard M."/>
            <person name="Lluch J."/>
            <person name="Milhes M."/>
            <person name="Lampietro C."/>
            <person name="Lopez Roques C."/>
            <person name="Donnadieu C."/>
            <person name="Braasch I."/>
            <person name="Desvignes T."/>
            <person name="Postlethwait J."/>
            <person name="Bobe J."/>
            <person name="Wedekind C."/>
            <person name="Guiguen Y."/>
        </authorList>
    </citation>
    <scope>NUCLEOTIDE SEQUENCE [LARGE SCALE GENOMIC DNA]</scope>
    <source>
        <strain evidence="2">Cs_M1</strain>
        <tissue evidence="2">Blood</tissue>
    </source>
</reference>
<feature type="non-terminal residue" evidence="2">
    <location>
        <position position="1"/>
    </location>
</feature>
<evidence type="ECO:0000313" key="2">
    <source>
        <dbReference type="EMBL" id="KAK6290795.1"/>
    </source>
</evidence>
<dbReference type="AlphaFoldDB" id="A0AAN8Q4H3"/>
<evidence type="ECO:0000313" key="3">
    <source>
        <dbReference type="Proteomes" id="UP001356427"/>
    </source>
</evidence>
<accession>A0AAN8Q4H3</accession>
<comment type="caution">
    <text evidence="2">The sequence shown here is derived from an EMBL/GenBank/DDBJ whole genome shotgun (WGS) entry which is preliminary data.</text>
</comment>
<feature type="region of interest" description="Disordered" evidence="1">
    <location>
        <begin position="86"/>
        <end position="119"/>
    </location>
</feature>
<protein>
    <submittedName>
        <fullName evidence="2">Uncharacterized protein</fullName>
    </submittedName>
</protein>
<feature type="compositionally biased region" description="Low complexity" evidence="1">
    <location>
        <begin position="104"/>
        <end position="119"/>
    </location>
</feature>
<dbReference type="EMBL" id="JAGTTL010000290">
    <property type="protein sequence ID" value="KAK6290795.1"/>
    <property type="molecule type" value="Genomic_DNA"/>
</dbReference>
<keyword evidence="3" id="KW-1185">Reference proteome</keyword>
<name>A0AAN8Q4H3_9TELE</name>